<dbReference type="InterPro" id="IPR048394">
    <property type="entry name" value="FakA-like_M"/>
</dbReference>
<dbReference type="Pfam" id="PF13684">
    <property type="entry name" value="FakA-like_C"/>
    <property type="match status" value="1"/>
</dbReference>
<dbReference type="NCBIfam" id="TIGR03599">
    <property type="entry name" value="YloV"/>
    <property type="match status" value="1"/>
</dbReference>
<reference evidence="3 4" key="1">
    <citation type="submission" date="2017-08" db="EMBL/GenBank/DDBJ databases">
        <title>Burning lignite coal seam in the remote Altai Mountains harbors a hydrogen-driven thermophilic microbial community.</title>
        <authorList>
            <person name="Kadnikov V.V."/>
            <person name="Mardanov A.V."/>
            <person name="Ivasenko D."/>
            <person name="Beletsky A.V."/>
            <person name="Karnachuk O.V."/>
            <person name="Ravin N.V."/>
        </authorList>
    </citation>
    <scope>NUCLEOTIDE SEQUENCE [LARGE SCALE GENOMIC DNA]</scope>
    <source>
        <strain evidence="3">AL31</strain>
    </source>
</reference>
<proteinExistence type="predicted"/>
<sequence>MAEERGLDLLTEDLFRAALESGYRRLQAHKDAVNRLNVFPVPDGDTGTNMVLTLGAGLEESRGISGGVGAVAQAFARGLLMGARGNSGVIVSQLFRGFAQEVDGKPTLTPLEWAEAVDAGVRAAYRAVMKPAEGTILTVSRKGAQAALGEARRGGDFVSVVEALLRAARKTLARTPEMLEPLRQAGVVDAGGQGYVFFYEGFLEGLRGDGGSVASREEAVQGTSGANRAALVEALEEGLPDDVHAWEGDPEDLPYGFCTNFVVRLYDPASFREDEFRRALERFGDSIVVLRGDDLVRAHVHSETPGEVLTWAQSFGELVRIKIDNMREQIRAQKARSEARRGTPGAGGRGSPSAPAAETEAPPNPAEGGTGAAAKENPASIPRVRTAVVAVVQGKGFAALMESLGVQALVDGGETMNPSTEAILTAIRSTNADAVVVLPNNGNVVLAAEQARQLADRPVFVVPTSTLPEGVSALVAYRPDLPAEENVAAMEEALRATRVAQITRAVRDARFDGESIRAGDYIALSGKSLLAKGNALEEVLLAALERLEVHPGGMLTLFWGDGLSEDTREGLLRILEERYPNLEIEAFEGGQPLYPLLVSFEG</sequence>
<dbReference type="SMART" id="SM01120">
    <property type="entry name" value="Dak2"/>
    <property type="match status" value="1"/>
</dbReference>
<evidence type="ECO:0000313" key="3">
    <source>
        <dbReference type="EMBL" id="PTQ51716.1"/>
    </source>
</evidence>
<dbReference type="Pfam" id="PF02734">
    <property type="entry name" value="Dak2"/>
    <property type="match status" value="1"/>
</dbReference>
<dbReference type="Proteomes" id="UP000244016">
    <property type="component" value="Unassembled WGS sequence"/>
</dbReference>
<dbReference type="Pfam" id="PF21645">
    <property type="entry name" value="FakA-like_M"/>
    <property type="match status" value="1"/>
</dbReference>
<keyword evidence="3" id="KW-0418">Kinase</keyword>
<protein>
    <submittedName>
        <fullName evidence="3">Dihydroxyacetone kinase family protein</fullName>
    </submittedName>
</protein>
<feature type="compositionally biased region" description="Low complexity" evidence="1">
    <location>
        <begin position="351"/>
        <end position="361"/>
    </location>
</feature>
<dbReference type="GO" id="GO:0004371">
    <property type="term" value="F:glycerone kinase activity"/>
    <property type="evidence" value="ECO:0007669"/>
    <property type="project" value="InterPro"/>
</dbReference>
<dbReference type="InterPro" id="IPR036117">
    <property type="entry name" value="DhaL_dom_sf"/>
</dbReference>
<accession>A0A2T5G699</accession>
<dbReference type="SUPFAM" id="SSF101473">
    <property type="entry name" value="DhaL-like"/>
    <property type="match status" value="1"/>
</dbReference>
<feature type="region of interest" description="Disordered" evidence="1">
    <location>
        <begin position="332"/>
        <end position="378"/>
    </location>
</feature>
<evidence type="ECO:0000256" key="1">
    <source>
        <dbReference type="SAM" id="MobiDB-lite"/>
    </source>
</evidence>
<dbReference type="PROSITE" id="PS51480">
    <property type="entry name" value="DHAL"/>
    <property type="match status" value="1"/>
</dbReference>
<dbReference type="PANTHER" id="PTHR33434">
    <property type="entry name" value="DEGV DOMAIN-CONTAINING PROTEIN DR_1986-RELATED"/>
    <property type="match status" value="1"/>
</dbReference>
<name>A0A2T5G699_9BACL</name>
<comment type="caution">
    <text evidence="3">The sequence shown here is derived from an EMBL/GenBank/DDBJ whole genome shotgun (WGS) entry which is preliminary data.</text>
</comment>
<dbReference type="PANTHER" id="PTHR33434:SF4">
    <property type="entry name" value="PHOSPHATASE PROTEIN"/>
    <property type="match status" value="1"/>
</dbReference>
<evidence type="ECO:0000313" key="4">
    <source>
        <dbReference type="Proteomes" id="UP000244016"/>
    </source>
</evidence>
<feature type="domain" description="DhaL" evidence="2">
    <location>
        <begin position="13"/>
        <end position="204"/>
    </location>
</feature>
<dbReference type="Gene3D" id="1.25.40.340">
    <property type="match status" value="1"/>
</dbReference>
<dbReference type="InterPro" id="IPR019986">
    <property type="entry name" value="YloV-like"/>
</dbReference>
<dbReference type="InterPro" id="IPR050270">
    <property type="entry name" value="DegV_domain_contain"/>
</dbReference>
<dbReference type="InterPro" id="IPR004007">
    <property type="entry name" value="DhaL_dom"/>
</dbReference>
<dbReference type="InterPro" id="IPR033470">
    <property type="entry name" value="FakA-like_C"/>
</dbReference>
<feature type="compositionally biased region" description="Basic and acidic residues" evidence="1">
    <location>
        <begin position="332"/>
        <end position="341"/>
    </location>
</feature>
<evidence type="ECO:0000259" key="2">
    <source>
        <dbReference type="PROSITE" id="PS51480"/>
    </source>
</evidence>
<dbReference type="SMART" id="SM01121">
    <property type="entry name" value="Dak1_2"/>
    <property type="match status" value="1"/>
</dbReference>
<dbReference type="EMBL" id="PEBW01000004">
    <property type="protein sequence ID" value="PTQ51716.1"/>
    <property type="molecule type" value="Genomic_DNA"/>
</dbReference>
<organism evidence="3 4">
    <name type="scientific">Brockia lithotrophica</name>
    <dbReference type="NCBI Taxonomy" id="933949"/>
    <lineage>
        <taxon>Bacteria</taxon>
        <taxon>Bacillati</taxon>
        <taxon>Bacillota</taxon>
        <taxon>Bacilli</taxon>
        <taxon>Bacillales</taxon>
        <taxon>Bacillales Family X. Incertae Sedis</taxon>
        <taxon>Brockia</taxon>
    </lineage>
</organism>
<gene>
    <name evidence="3" type="ORF">BLITH_1354</name>
</gene>
<dbReference type="AlphaFoldDB" id="A0A2T5G699"/>
<dbReference type="GO" id="GO:0006071">
    <property type="term" value="P:glycerol metabolic process"/>
    <property type="evidence" value="ECO:0007669"/>
    <property type="project" value="InterPro"/>
</dbReference>
<keyword evidence="3" id="KW-0808">Transferase</keyword>